<dbReference type="GO" id="GO:0009279">
    <property type="term" value="C:cell outer membrane"/>
    <property type="evidence" value="ECO:0007669"/>
    <property type="project" value="UniProtKB-SubCell"/>
</dbReference>
<reference evidence="8" key="1">
    <citation type="submission" date="2015-03" db="EMBL/GenBank/DDBJ databases">
        <title>Luteipulveratus halotolerans sp. nov., a novel actinobacterium (Dermacoccaceae) from Sarawak, Malaysia.</title>
        <authorList>
            <person name="Juboi H."/>
            <person name="Basik A."/>
            <person name="Shamsul S.S."/>
            <person name="Arnold P."/>
            <person name="Schmitt E.K."/>
            <person name="Sanglier J.-J."/>
            <person name="Yeo T."/>
        </authorList>
    </citation>
    <scope>NUCLEOTIDE SEQUENCE [LARGE SCALE GENOMIC DNA]</scope>
    <source>
        <strain evidence="8">C296001</strain>
    </source>
</reference>
<evidence type="ECO:0000313" key="8">
    <source>
        <dbReference type="Proteomes" id="UP000037397"/>
    </source>
</evidence>
<feature type="region of interest" description="Disordered" evidence="5">
    <location>
        <begin position="115"/>
        <end position="142"/>
    </location>
</feature>
<evidence type="ECO:0000256" key="4">
    <source>
        <dbReference type="PROSITE-ProRule" id="PRU00473"/>
    </source>
</evidence>
<keyword evidence="2 4" id="KW-0472">Membrane</keyword>
<dbReference type="EMBL" id="LAIR01000002">
    <property type="protein sequence ID" value="KNX39536.1"/>
    <property type="molecule type" value="Genomic_DNA"/>
</dbReference>
<dbReference type="InterPro" id="IPR006664">
    <property type="entry name" value="OMP_bac"/>
</dbReference>
<dbReference type="Gene3D" id="3.30.1330.60">
    <property type="entry name" value="OmpA-like domain"/>
    <property type="match status" value="1"/>
</dbReference>
<keyword evidence="3" id="KW-0998">Cell outer membrane</keyword>
<name>A0A0L6CP48_9MICO</name>
<evidence type="ECO:0000256" key="2">
    <source>
        <dbReference type="ARBA" id="ARBA00023136"/>
    </source>
</evidence>
<dbReference type="AlphaFoldDB" id="A0A0L6CP48"/>
<proteinExistence type="predicted"/>
<dbReference type="PANTHER" id="PTHR30329:SF21">
    <property type="entry name" value="LIPOPROTEIN YIAD-RELATED"/>
    <property type="match status" value="1"/>
</dbReference>
<dbReference type="PRINTS" id="PR01021">
    <property type="entry name" value="OMPADOMAIN"/>
</dbReference>
<dbReference type="Proteomes" id="UP000037397">
    <property type="component" value="Unassembled WGS sequence"/>
</dbReference>
<evidence type="ECO:0000259" key="6">
    <source>
        <dbReference type="PROSITE" id="PS51123"/>
    </source>
</evidence>
<feature type="domain" description="OmpA-like" evidence="6">
    <location>
        <begin position="22"/>
        <end position="142"/>
    </location>
</feature>
<dbReference type="InterPro" id="IPR006665">
    <property type="entry name" value="OmpA-like"/>
</dbReference>
<dbReference type="PROSITE" id="PS51123">
    <property type="entry name" value="OMPA_2"/>
    <property type="match status" value="1"/>
</dbReference>
<protein>
    <recommendedName>
        <fullName evidence="6">OmpA-like domain-containing protein</fullName>
    </recommendedName>
</protein>
<evidence type="ECO:0000256" key="3">
    <source>
        <dbReference type="ARBA" id="ARBA00023237"/>
    </source>
</evidence>
<keyword evidence="8" id="KW-1185">Reference proteome</keyword>
<evidence type="ECO:0000256" key="5">
    <source>
        <dbReference type="SAM" id="MobiDB-lite"/>
    </source>
</evidence>
<sequence>MKGTKGVSLFNARSRVEGATISADGRVALSTDVLFAYDKAQLSPKASRSLEAAAAALKAQPKRTLKVEGHTDAQGTQSRNQTLSGQRADAVKSALAKLLGPGWSIQAQGFGHSKPAVTESGQTGEALKAAQQRNRRVEVRVG</sequence>
<dbReference type="CDD" id="cd07185">
    <property type="entry name" value="OmpA_C-like"/>
    <property type="match status" value="1"/>
</dbReference>
<dbReference type="STRING" id="1631356.VV01_16230"/>
<evidence type="ECO:0000256" key="1">
    <source>
        <dbReference type="ARBA" id="ARBA00004442"/>
    </source>
</evidence>
<feature type="region of interest" description="Disordered" evidence="5">
    <location>
        <begin position="58"/>
        <end position="87"/>
    </location>
</feature>
<evidence type="ECO:0000313" key="7">
    <source>
        <dbReference type="EMBL" id="KNX39536.1"/>
    </source>
</evidence>
<dbReference type="InterPro" id="IPR036737">
    <property type="entry name" value="OmpA-like_sf"/>
</dbReference>
<gene>
    <name evidence="7" type="ORF">VV01_16230</name>
</gene>
<dbReference type="InterPro" id="IPR050330">
    <property type="entry name" value="Bact_OuterMem_StrucFunc"/>
</dbReference>
<accession>A0A0L6CP48</accession>
<dbReference type="Pfam" id="PF00691">
    <property type="entry name" value="OmpA"/>
    <property type="match status" value="1"/>
</dbReference>
<comment type="caution">
    <text evidence="7">The sequence shown here is derived from an EMBL/GenBank/DDBJ whole genome shotgun (WGS) entry which is preliminary data.</text>
</comment>
<feature type="compositionally biased region" description="Polar residues" evidence="5">
    <location>
        <begin position="73"/>
        <end position="85"/>
    </location>
</feature>
<dbReference type="PANTHER" id="PTHR30329">
    <property type="entry name" value="STATOR ELEMENT OF FLAGELLAR MOTOR COMPLEX"/>
    <property type="match status" value="1"/>
</dbReference>
<comment type="subcellular location">
    <subcellularLocation>
        <location evidence="1">Cell outer membrane</location>
    </subcellularLocation>
</comment>
<organism evidence="7 8">
    <name type="scientific">Luteipulveratus halotolerans</name>
    <dbReference type="NCBI Taxonomy" id="1631356"/>
    <lineage>
        <taxon>Bacteria</taxon>
        <taxon>Bacillati</taxon>
        <taxon>Actinomycetota</taxon>
        <taxon>Actinomycetes</taxon>
        <taxon>Micrococcales</taxon>
        <taxon>Dermacoccaceae</taxon>
        <taxon>Luteipulveratus</taxon>
    </lineage>
</organism>
<dbReference type="SUPFAM" id="SSF103088">
    <property type="entry name" value="OmpA-like"/>
    <property type="match status" value="1"/>
</dbReference>